<protein>
    <submittedName>
        <fullName evidence="1">Uncharacterized protein</fullName>
    </submittedName>
</protein>
<sequence>MGQGLVVGFECLLTREDGIIDVFPGTLRGWDYGNGPDNVDSDHVFLGYDFASKFSELTREEKPESKKLKTENFYVGESSSREEKPESQRLKGENFYAGESSSSRWNLTLLITLSKPYITLTLQAPLFWGQGRLLRAPLFRAAGQCALRALCNGHRELRAPLFRAMGQYFLLALCNGCEGLNDSLFWCTGWSSPHALCSAHAQLCALLFGRTGNCSLPPHPRPLTSERDPRMSHRREIIYQD</sequence>
<evidence type="ECO:0000313" key="1">
    <source>
        <dbReference type="EMBL" id="KAJ0085952.1"/>
    </source>
</evidence>
<dbReference type="Proteomes" id="UP001164250">
    <property type="component" value="Chromosome 10"/>
</dbReference>
<accession>A0ACC1AFY1</accession>
<organism evidence="1 2">
    <name type="scientific">Pistacia atlantica</name>
    <dbReference type="NCBI Taxonomy" id="434234"/>
    <lineage>
        <taxon>Eukaryota</taxon>
        <taxon>Viridiplantae</taxon>
        <taxon>Streptophyta</taxon>
        <taxon>Embryophyta</taxon>
        <taxon>Tracheophyta</taxon>
        <taxon>Spermatophyta</taxon>
        <taxon>Magnoliopsida</taxon>
        <taxon>eudicotyledons</taxon>
        <taxon>Gunneridae</taxon>
        <taxon>Pentapetalae</taxon>
        <taxon>rosids</taxon>
        <taxon>malvids</taxon>
        <taxon>Sapindales</taxon>
        <taxon>Anacardiaceae</taxon>
        <taxon>Pistacia</taxon>
    </lineage>
</organism>
<dbReference type="EMBL" id="CM047906">
    <property type="protein sequence ID" value="KAJ0085952.1"/>
    <property type="molecule type" value="Genomic_DNA"/>
</dbReference>
<keyword evidence="2" id="KW-1185">Reference proteome</keyword>
<name>A0ACC1AFY1_9ROSI</name>
<reference evidence="2" key="1">
    <citation type="journal article" date="2023" name="G3 (Bethesda)">
        <title>Genome assembly and association tests identify interacting loci associated with vigor, precocity, and sex in interspecific pistachio rootstocks.</title>
        <authorList>
            <person name="Palmer W."/>
            <person name="Jacygrad E."/>
            <person name="Sagayaradj S."/>
            <person name="Cavanaugh K."/>
            <person name="Han R."/>
            <person name="Bertier L."/>
            <person name="Beede B."/>
            <person name="Kafkas S."/>
            <person name="Golino D."/>
            <person name="Preece J."/>
            <person name="Michelmore R."/>
        </authorList>
    </citation>
    <scope>NUCLEOTIDE SEQUENCE [LARGE SCALE GENOMIC DNA]</scope>
</reference>
<proteinExistence type="predicted"/>
<comment type="caution">
    <text evidence="1">The sequence shown here is derived from an EMBL/GenBank/DDBJ whole genome shotgun (WGS) entry which is preliminary data.</text>
</comment>
<gene>
    <name evidence="1" type="ORF">Patl1_07722</name>
</gene>
<evidence type="ECO:0000313" key="2">
    <source>
        <dbReference type="Proteomes" id="UP001164250"/>
    </source>
</evidence>